<feature type="compositionally biased region" description="Basic and acidic residues" evidence="1">
    <location>
        <begin position="1001"/>
        <end position="1017"/>
    </location>
</feature>
<dbReference type="SMART" id="SM00355">
    <property type="entry name" value="ZnF_C2H2"/>
    <property type="match status" value="3"/>
</dbReference>
<dbReference type="GO" id="GO:0071011">
    <property type="term" value="C:precatalytic spliceosome"/>
    <property type="evidence" value="ECO:0007669"/>
    <property type="project" value="TreeGrafter"/>
</dbReference>
<gene>
    <name evidence="3" type="primary">Acey_s0053.g2423</name>
    <name evidence="3" type="synonym">Acey-Y95B8A.8</name>
    <name evidence="3" type="ORF">Y032_0053g2423</name>
</gene>
<dbReference type="SMART" id="SM00451">
    <property type="entry name" value="ZnF_U1"/>
    <property type="match status" value="3"/>
</dbReference>
<dbReference type="STRING" id="53326.A0A016U7W9"/>
<dbReference type="GO" id="GO:0008270">
    <property type="term" value="F:zinc ion binding"/>
    <property type="evidence" value="ECO:0007669"/>
    <property type="project" value="InterPro"/>
</dbReference>
<dbReference type="PANTHER" id="PTHR45762">
    <property type="entry name" value="ZINC FINGER RNA-BINDING PROTEIN"/>
    <property type="match status" value="1"/>
</dbReference>
<dbReference type="Pfam" id="PF07528">
    <property type="entry name" value="DZF_N"/>
    <property type="match status" value="1"/>
</dbReference>
<dbReference type="Proteomes" id="UP000024635">
    <property type="component" value="Unassembled WGS sequence"/>
</dbReference>
<dbReference type="Pfam" id="PF20965">
    <property type="entry name" value="DZF_C"/>
    <property type="match status" value="1"/>
</dbReference>
<dbReference type="GO" id="GO:0003727">
    <property type="term" value="F:single-stranded RNA binding"/>
    <property type="evidence" value="ECO:0007669"/>
    <property type="project" value="TreeGrafter"/>
</dbReference>
<dbReference type="Gene3D" id="3.30.460.10">
    <property type="entry name" value="Beta Polymerase, domain 2"/>
    <property type="match status" value="1"/>
</dbReference>
<dbReference type="GO" id="GO:0003725">
    <property type="term" value="F:double-stranded RNA binding"/>
    <property type="evidence" value="ECO:0007669"/>
    <property type="project" value="TreeGrafter"/>
</dbReference>
<dbReference type="Pfam" id="PF12874">
    <property type="entry name" value="zf-met"/>
    <property type="match status" value="3"/>
</dbReference>
<dbReference type="FunFam" id="1.10.1410.40:FF:000001">
    <property type="entry name" value="interleukin enhancer-binding factor 3 isoform X1"/>
    <property type="match status" value="1"/>
</dbReference>
<protein>
    <recommendedName>
        <fullName evidence="2">DZF domain-containing protein</fullName>
    </recommendedName>
</protein>
<dbReference type="InterPro" id="IPR013087">
    <property type="entry name" value="Znf_C2H2_type"/>
</dbReference>
<dbReference type="AlphaFoldDB" id="A0A016U7W9"/>
<accession>A0A016U7W9</accession>
<dbReference type="Gene3D" id="1.10.1410.40">
    <property type="match status" value="1"/>
</dbReference>
<feature type="region of interest" description="Disordered" evidence="1">
    <location>
        <begin position="985"/>
        <end position="1033"/>
    </location>
</feature>
<evidence type="ECO:0000313" key="4">
    <source>
        <dbReference type="Proteomes" id="UP000024635"/>
    </source>
</evidence>
<evidence type="ECO:0000313" key="3">
    <source>
        <dbReference type="EMBL" id="EYC11006.1"/>
    </source>
</evidence>
<evidence type="ECO:0000259" key="2">
    <source>
        <dbReference type="PROSITE" id="PS51703"/>
    </source>
</evidence>
<feature type="compositionally biased region" description="Basic and acidic residues" evidence="1">
    <location>
        <begin position="985"/>
        <end position="994"/>
    </location>
</feature>
<name>A0A016U7W9_9BILA</name>
<proteinExistence type="predicted"/>
<dbReference type="PROSITE" id="PS51703">
    <property type="entry name" value="DZF"/>
    <property type="match status" value="1"/>
</dbReference>
<dbReference type="PANTHER" id="PTHR45762:SF3">
    <property type="entry name" value="ZINC-FINGER PROTEIN AT 72D, ISOFORM B"/>
    <property type="match status" value="1"/>
</dbReference>
<keyword evidence="4" id="KW-1185">Reference proteome</keyword>
<comment type="caution">
    <text evidence="3">The sequence shown here is derived from an EMBL/GenBank/DDBJ whole genome shotgun (WGS) entry which is preliminary data.</text>
</comment>
<dbReference type="EMBL" id="JARK01001389">
    <property type="protein sequence ID" value="EYC11006.1"/>
    <property type="molecule type" value="Genomic_DNA"/>
</dbReference>
<evidence type="ECO:0000256" key="1">
    <source>
        <dbReference type="SAM" id="MobiDB-lite"/>
    </source>
</evidence>
<dbReference type="PROSITE" id="PS00028">
    <property type="entry name" value="ZINC_FINGER_C2H2_1"/>
    <property type="match status" value="2"/>
</dbReference>
<dbReference type="SUPFAM" id="SSF57667">
    <property type="entry name" value="beta-beta-alpha zinc fingers"/>
    <property type="match status" value="3"/>
</dbReference>
<dbReference type="OrthoDB" id="8898434at2759"/>
<dbReference type="InterPro" id="IPR003604">
    <property type="entry name" value="Matrin/U1-like-C_Znf_C2H2"/>
</dbReference>
<dbReference type="InterPro" id="IPR049402">
    <property type="entry name" value="DZF_dom_C"/>
</dbReference>
<dbReference type="InterPro" id="IPR036236">
    <property type="entry name" value="Znf_C2H2_sf"/>
</dbReference>
<dbReference type="FunFam" id="3.30.160.60:FF:002080">
    <property type="entry name" value="Zinc finger RNA-binding protein"/>
    <property type="match status" value="1"/>
</dbReference>
<dbReference type="InterPro" id="IPR043519">
    <property type="entry name" value="NT_sf"/>
</dbReference>
<reference evidence="4" key="1">
    <citation type="journal article" date="2015" name="Nat. Genet.">
        <title>The genome and transcriptome of the zoonotic hookworm Ancylostoma ceylanicum identify infection-specific gene families.</title>
        <authorList>
            <person name="Schwarz E.M."/>
            <person name="Hu Y."/>
            <person name="Antoshechkin I."/>
            <person name="Miller M.M."/>
            <person name="Sternberg P.W."/>
            <person name="Aroian R.V."/>
        </authorList>
    </citation>
    <scope>NUCLEOTIDE SEQUENCE</scope>
    <source>
        <strain evidence="4">HY135</strain>
    </source>
</reference>
<dbReference type="InterPro" id="IPR049401">
    <property type="entry name" value="DZF_dom_N"/>
</dbReference>
<dbReference type="SMART" id="SM00572">
    <property type="entry name" value="DZF"/>
    <property type="match status" value="1"/>
</dbReference>
<organism evidence="3 4">
    <name type="scientific">Ancylostoma ceylanicum</name>
    <dbReference type="NCBI Taxonomy" id="53326"/>
    <lineage>
        <taxon>Eukaryota</taxon>
        <taxon>Metazoa</taxon>
        <taxon>Ecdysozoa</taxon>
        <taxon>Nematoda</taxon>
        <taxon>Chromadorea</taxon>
        <taxon>Rhabditida</taxon>
        <taxon>Rhabditina</taxon>
        <taxon>Rhabditomorpha</taxon>
        <taxon>Strongyloidea</taxon>
        <taxon>Ancylostomatidae</taxon>
        <taxon>Ancylostomatinae</taxon>
        <taxon>Ancylostoma</taxon>
    </lineage>
</organism>
<sequence>MGGVGRVCAFRIRRTIDFLATRRPLISARGFRLYSSFFSFVLSETVVNLLSNGYHVNYWVQSAMYGYSQGNYGNYGSAYTAAAAAAAVYGNLGVGQSTQAQQQSNSVFGSSTTNPYATYSNSVAASYGYGNQSTNAASVYAAQAAQAQVQASQVSRLSADAAYAAAAGVAPSQYSAFGAGQLAGFGSTQANAGATVGYGRPSASATNQAAKSLAALTNSSNKSALAVNSSSTYSNYDAAVYAAASSYLHSKATGTTNMWMSKKPGGVGRGGGFANKRFGAGAGTQKEAQQFYCEVCKISCAGQLTYKEHLEGQRHKKKEALAKGENNPSLPKSKVSFRCDLCNVTCTGQDTYNAHVRGAKHQKTLTLCKKLGKPIPSTEPTIIPPSEMGGVIPPPPATTSAAATAGANNSAKRVVGISTVNFVAGAKLSSTAGQLEAKKQQVMQAVGSAGTKAPEDSTVQAIKGQTEELQALIAAEQNLKPVGEEFVEAQRDATGKLLQYLCKLCDCKFSDPNAKEIHLKGRRHRLQYKMKVDPNLEVEVKQAANRRGAKYERGRGPMGVIPRGPPSTALFSMAIARGPFGPAAPGMRGPWFGNGPIDGRRFETTDDRHVQAKHTSIYPDDEQLTVIERLVTETEKALKKVSDYFNERDHLETKPQIKAAAAGESAKDTAVQEKDRLLKGVMRVGMLSKGLLLKDDTEVHLVVLCSHIPGLSLLKEVATLIPKYYESPEGSSINITVEESTSSMILQQSSVPLRCRISLTSREFREDAAGDAAPAPPPGDALNKEACLKALAQLRHAKWFQRDGIWYSVSETTSPPERSGIQRRRGCDVCQVAHVTSKSLVDIIKITMRRDTQIRDEDARCIYLQSCQVTLRILRDIRARIESWRPLNDWMCELLVEKVLSSCLAPLSVGDALRRFFEAVASGVLLKTGPGLPDPCEKESVDVLAPLTGQEREAITASAQHALRLIAFNQIYKVLCLERLPDVRPPLTDRKRPMDTSNASDEVKKDKKEGENGHSAEEENSSGVAVKMEKMEV</sequence>
<dbReference type="Gene3D" id="3.30.160.60">
    <property type="entry name" value="Classic Zinc Finger"/>
    <property type="match status" value="3"/>
</dbReference>
<dbReference type="InterPro" id="IPR006561">
    <property type="entry name" value="DZF_dom"/>
</dbReference>
<feature type="domain" description="DZF" evidence="2">
    <location>
        <begin position="600"/>
        <end position="1014"/>
    </location>
</feature>